<dbReference type="EMBL" id="CP026309">
    <property type="protein sequence ID" value="AUV82005.1"/>
    <property type="molecule type" value="Genomic_DNA"/>
</dbReference>
<dbReference type="KEGG" id="srub:C2R22_10375"/>
<feature type="domain" description="DUF8009" evidence="1">
    <location>
        <begin position="11"/>
        <end position="151"/>
    </location>
</feature>
<evidence type="ECO:0000259" key="1">
    <source>
        <dbReference type="Pfam" id="PF26033"/>
    </source>
</evidence>
<dbReference type="GeneID" id="35592500"/>
<name>A0A2I8VJB5_9EURY</name>
<evidence type="ECO:0000313" key="2">
    <source>
        <dbReference type="EMBL" id="AUV82005.1"/>
    </source>
</evidence>
<proteinExistence type="predicted"/>
<dbReference type="InterPro" id="IPR058322">
    <property type="entry name" value="DUF8009"/>
</dbReference>
<reference evidence="2 3" key="1">
    <citation type="submission" date="2018-01" db="EMBL/GenBank/DDBJ databases">
        <title>Complete genome sequence of Salinigranum rubrum GX10T, an extremely halophilic archaeon isolated from a marine solar saltern.</title>
        <authorList>
            <person name="Han S."/>
        </authorList>
    </citation>
    <scope>NUCLEOTIDE SEQUENCE [LARGE SCALE GENOMIC DNA]</scope>
    <source>
        <strain evidence="2 3">GX10</strain>
    </source>
</reference>
<sequence length="155" mass="17475">MTTGFDRRRERGSDDPTTIRSLAVTVDDVVTALEAHQRADRPAVLRVTPPFAGRMRARLHVVDGEGRYDGGTAPLHIHPGAFVGPGVAPIPSVDDTEDELRRRGEYSVERHREFHRSAVDAWRESVREGLVDRLELDVDSERHTVEVKYLGRRSE</sequence>
<dbReference type="Proteomes" id="UP000236584">
    <property type="component" value="Chromosome"/>
</dbReference>
<accession>A0A2I8VJB5</accession>
<organism evidence="2 3">
    <name type="scientific">Salinigranum rubrum</name>
    <dbReference type="NCBI Taxonomy" id="755307"/>
    <lineage>
        <taxon>Archaea</taxon>
        <taxon>Methanobacteriati</taxon>
        <taxon>Methanobacteriota</taxon>
        <taxon>Stenosarchaea group</taxon>
        <taxon>Halobacteria</taxon>
        <taxon>Halobacteriales</taxon>
        <taxon>Haloferacaceae</taxon>
        <taxon>Salinigranum</taxon>
    </lineage>
</organism>
<dbReference type="AlphaFoldDB" id="A0A2I8VJB5"/>
<dbReference type="OrthoDB" id="199191at2157"/>
<dbReference type="RefSeq" id="WP_103425694.1">
    <property type="nucleotide sequence ID" value="NZ_CP026309.1"/>
</dbReference>
<gene>
    <name evidence="2" type="ORF">C2R22_10375</name>
</gene>
<dbReference type="Pfam" id="PF26033">
    <property type="entry name" value="DUF8009"/>
    <property type="match status" value="1"/>
</dbReference>
<protein>
    <recommendedName>
        <fullName evidence="1">DUF8009 domain-containing protein</fullName>
    </recommendedName>
</protein>
<evidence type="ECO:0000313" key="3">
    <source>
        <dbReference type="Proteomes" id="UP000236584"/>
    </source>
</evidence>
<keyword evidence="3" id="KW-1185">Reference proteome</keyword>